<organism evidence="2 3">
    <name type="scientific">Parasphingorhabdus halotolerans</name>
    <dbReference type="NCBI Taxonomy" id="2725558"/>
    <lineage>
        <taxon>Bacteria</taxon>
        <taxon>Pseudomonadati</taxon>
        <taxon>Pseudomonadota</taxon>
        <taxon>Alphaproteobacteria</taxon>
        <taxon>Sphingomonadales</taxon>
        <taxon>Sphingomonadaceae</taxon>
        <taxon>Parasphingorhabdus</taxon>
    </lineage>
</organism>
<dbReference type="KEGG" id="phao:HF685_13435"/>
<dbReference type="InterPro" id="IPR006683">
    <property type="entry name" value="Thioestr_dom"/>
</dbReference>
<dbReference type="Proteomes" id="UP000501600">
    <property type="component" value="Chromosome"/>
</dbReference>
<dbReference type="Gene3D" id="3.10.129.10">
    <property type="entry name" value="Hotdog Thioesterase"/>
    <property type="match status" value="1"/>
</dbReference>
<keyword evidence="3" id="KW-1185">Reference proteome</keyword>
<dbReference type="EMBL" id="CP051217">
    <property type="protein sequence ID" value="QJB70167.1"/>
    <property type="molecule type" value="Genomic_DNA"/>
</dbReference>
<dbReference type="Pfam" id="PF03061">
    <property type="entry name" value="4HBT"/>
    <property type="match status" value="1"/>
</dbReference>
<dbReference type="AlphaFoldDB" id="A0A6H2DPV7"/>
<accession>A0A6H2DPV7</accession>
<gene>
    <name evidence="2" type="ORF">HF685_13435</name>
</gene>
<proteinExistence type="predicted"/>
<protein>
    <submittedName>
        <fullName evidence="2">PaaI family thioesterase</fullName>
    </submittedName>
</protein>
<dbReference type="GO" id="GO:0016790">
    <property type="term" value="F:thiolester hydrolase activity"/>
    <property type="evidence" value="ECO:0007669"/>
    <property type="project" value="UniProtKB-ARBA"/>
</dbReference>
<feature type="domain" description="Thioesterase" evidence="1">
    <location>
        <begin position="49"/>
        <end position="122"/>
    </location>
</feature>
<name>A0A6H2DPV7_9SPHN</name>
<reference evidence="2 3" key="1">
    <citation type="submission" date="2020-04" db="EMBL/GenBank/DDBJ databases">
        <title>Genome sequence for Sphingorhabdus sp. strain M1.</title>
        <authorList>
            <person name="Park S.-J."/>
        </authorList>
    </citation>
    <scope>NUCLEOTIDE SEQUENCE [LARGE SCALE GENOMIC DNA]</scope>
    <source>
        <strain evidence="2 3">JK6</strain>
    </source>
</reference>
<evidence type="ECO:0000313" key="2">
    <source>
        <dbReference type="EMBL" id="QJB70167.1"/>
    </source>
</evidence>
<sequence length="135" mass="15079">MENIPDDFERARFSSPFLDMAGPYYVRQDDDCIVVGARIHEGQINHIKVAHGGVLGTLADVALSLQVHEAERPRLPVATMSLNTNYLAAAKLYDWVEAYTTIDRMSKRTAYCSGRILCGEKVLMTMSAVFAILRK</sequence>
<dbReference type="InterPro" id="IPR029069">
    <property type="entry name" value="HotDog_dom_sf"/>
</dbReference>
<dbReference type="SUPFAM" id="SSF54637">
    <property type="entry name" value="Thioesterase/thiol ester dehydrase-isomerase"/>
    <property type="match status" value="1"/>
</dbReference>
<evidence type="ECO:0000259" key="1">
    <source>
        <dbReference type="Pfam" id="PF03061"/>
    </source>
</evidence>
<evidence type="ECO:0000313" key="3">
    <source>
        <dbReference type="Proteomes" id="UP000501600"/>
    </source>
</evidence>
<dbReference type="CDD" id="cd03443">
    <property type="entry name" value="PaaI_thioesterase"/>
    <property type="match status" value="1"/>
</dbReference>